<reference evidence="8 9" key="1">
    <citation type="submission" date="2009-11" db="EMBL/GenBank/DDBJ databases">
        <title>Annotation of Allomyces macrogynus ATCC 38327.</title>
        <authorList>
            <consortium name="The Broad Institute Genome Sequencing Platform"/>
            <person name="Russ C."/>
            <person name="Cuomo C."/>
            <person name="Burger G."/>
            <person name="Gray M.W."/>
            <person name="Holland P.W.H."/>
            <person name="King N."/>
            <person name="Lang F.B.F."/>
            <person name="Roger A.J."/>
            <person name="Ruiz-Trillo I."/>
            <person name="Young S.K."/>
            <person name="Zeng Q."/>
            <person name="Gargeya S."/>
            <person name="Fitzgerald M."/>
            <person name="Haas B."/>
            <person name="Abouelleil A."/>
            <person name="Alvarado L."/>
            <person name="Arachchi H.M."/>
            <person name="Berlin A."/>
            <person name="Chapman S.B."/>
            <person name="Gearin G."/>
            <person name="Goldberg J."/>
            <person name="Griggs A."/>
            <person name="Gujja S."/>
            <person name="Hansen M."/>
            <person name="Heiman D."/>
            <person name="Howarth C."/>
            <person name="Larimer J."/>
            <person name="Lui A."/>
            <person name="MacDonald P.J.P."/>
            <person name="McCowen C."/>
            <person name="Montmayeur A."/>
            <person name="Murphy C."/>
            <person name="Neiman D."/>
            <person name="Pearson M."/>
            <person name="Priest M."/>
            <person name="Roberts A."/>
            <person name="Saif S."/>
            <person name="Shea T."/>
            <person name="Sisk P."/>
            <person name="Stolte C."/>
            <person name="Sykes S."/>
            <person name="Wortman J."/>
            <person name="Nusbaum C."/>
            <person name="Birren B."/>
        </authorList>
    </citation>
    <scope>NUCLEOTIDE SEQUENCE [LARGE SCALE GENOMIC DNA]</scope>
    <source>
        <strain evidence="8 9">ATCC 38327</strain>
    </source>
</reference>
<dbReference type="STRING" id="578462.A0A0L0SF37"/>
<organism evidence="8 9">
    <name type="scientific">Allomyces macrogynus (strain ATCC 38327)</name>
    <name type="common">Allomyces javanicus var. macrogynus</name>
    <dbReference type="NCBI Taxonomy" id="578462"/>
    <lineage>
        <taxon>Eukaryota</taxon>
        <taxon>Fungi</taxon>
        <taxon>Fungi incertae sedis</taxon>
        <taxon>Blastocladiomycota</taxon>
        <taxon>Blastocladiomycetes</taxon>
        <taxon>Blastocladiales</taxon>
        <taxon>Blastocladiaceae</taxon>
        <taxon>Allomyces</taxon>
    </lineage>
</organism>
<dbReference type="GO" id="GO:0005832">
    <property type="term" value="C:chaperonin-containing T-complex"/>
    <property type="evidence" value="ECO:0007669"/>
    <property type="project" value="UniProtKB-ARBA"/>
</dbReference>
<dbReference type="Gene3D" id="3.30.260.10">
    <property type="entry name" value="TCP-1-like chaperonin intermediate domain"/>
    <property type="match status" value="1"/>
</dbReference>
<dbReference type="Gene3D" id="1.10.560.10">
    <property type="entry name" value="GroEL-like equatorial domain"/>
    <property type="match status" value="1"/>
</dbReference>
<name>A0A0L0SF37_ALLM3</name>
<evidence type="ECO:0000313" key="9">
    <source>
        <dbReference type="Proteomes" id="UP000054350"/>
    </source>
</evidence>
<dbReference type="SUPFAM" id="SSF48592">
    <property type="entry name" value="GroEL equatorial domain-like"/>
    <property type="match status" value="1"/>
</dbReference>
<comment type="subunit">
    <text evidence="3">Component of the T-complex protein 1 (TCP1) complex.</text>
</comment>
<sequence>MAFHRSPTILASSENPSLRSLSTVTISNDGATILKLLDIVHPAAKTLVDIARAQDAEVGDGTTSVVLLAGEVLKQVKPLIEEGVNPQTIIKGLRRASVLAVAHIRDLAVALDARKEDLRSLLKKCAATAMSSKIIHSYEAFFTDMVVDAVLRLDQADSLNEALIGMKRVPGGGVQDSFLVDGVAFKKTFSRSPLAAVAATSAAARMGVTASAGGAGSGAGAAADRASISAAAAVAVARCKSVAAPEPRERLAGWSEAVRWSLVRRRTRVRAVVDAEGGSAGGGGGMVVDGAAGDVIGVLAGSRSRSRPAAWVGAGGAGHRGKRARGAWSVASTWEGESKLARSHQRTVPVARLGSGGHCD</sequence>
<dbReference type="InterPro" id="IPR002194">
    <property type="entry name" value="Chaperonin_TCP-1_CS"/>
</dbReference>
<evidence type="ECO:0008006" key="10">
    <source>
        <dbReference type="Google" id="ProtNLM"/>
    </source>
</evidence>
<dbReference type="PROSITE" id="PS00751">
    <property type="entry name" value="TCP1_2"/>
    <property type="match status" value="1"/>
</dbReference>
<evidence type="ECO:0000256" key="6">
    <source>
        <dbReference type="ARBA" id="ARBA00023186"/>
    </source>
</evidence>
<reference evidence="9" key="2">
    <citation type="submission" date="2009-11" db="EMBL/GenBank/DDBJ databases">
        <title>The Genome Sequence of Allomyces macrogynus strain ATCC 38327.</title>
        <authorList>
            <consortium name="The Broad Institute Genome Sequencing Platform"/>
            <person name="Russ C."/>
            <person name="Cuomo C."/>
            <person name="Shea T."/>
            <person name="Young S.K."/>
            <person name="Zeng Q."/>
            <person name="Koehrsen M."/>
            <person name="Haas B."/>
            <person name="Borodovsky M."/>
            <person name="Guigo R."/>
            <person name="Alvarado L."/>
            <person name="Berlin A."/>
            <person name="Borenstein D."/>
            <person name="Chen Z."/>
            <person name="Engels R."/>
            <person name="Freedman E."/>
            <person name="Gellesch M."/>
            <person name="Goldberg J."/>
            <person name="Griggs A."/>
            <person name="Gujja S."/>
            <person name="Heiman D."/>
            <person name="Hepburn T."/>
            <person name="Howarth C."/>
            <person name="Jen D."/>
            <person name="Larson L."/>
            <person name="Lewis B."/>
            <person name="Mehta T."/>
            <person name="Park D."/>
            <person name="Pearson M."/>
            <person name="Roberts A."/>
            <person name="Saif S."/>
            <person name="Shenoy N."/>
            <person name="Sisk P."/>
            <person name="Stolte C."/>
            <person name="Sykes S."/>
            <person name="Walk T."/>
            <person name="White J."/>
            <person name="Yandava C."/>
            <person name="Burger G."/>
            <person name="Gray M.W."/>
            <person name="Holland P.W.H."/>
            <person name="King N."/>
            <person name="Lang F.B.F."/>
            <person name="Roger A.J."/>
            <person name="Ruiz-Trillo I."/>
            <person name="Lander E."/>
            <person name="Nusbaum C."/>
        </authorList>
    </citation>
    <scope>NUCLEOTIDE SEQUENCE [LARGE SCALE GENOMIC DNA]</scope>
    <source>
        <strain evidence="9">ATCC 38327</strain>
    </source>
</reference>
<dbReference type="PRINTS" id="PR00304">
    <property type="entry name" value="TCOMPLEXTCP1"/>
</dbReference>
<evidence type="ECO:0000256" key="3">
    <source>
        <dbReference type="ARBA" id="ARBA00011381"/>
    </source>
</evidence>
<dbReference type="GO" id="GO:0140662">
    <property type="term" value="F:ATP-dependent protein folding chaperone"/>
    <property type="evidence" value="ECO:0007669"/>
    <property type="project" value="InterPro"/>
</dbReference>
<evidence type="ECO:0000256" key="7">
    <source>
        <dbReference type="RuleBase" id="RU004187"/>
    </source>
</evidence>
<dbReference type="InterPro" id="IPR017998">
    <property type="entry name" value="Chaperone_TCP-1"/>
</dbReference>
<dbReference type="InterPro" id="IPR027409">
    <property type="entry name" value="GroEL-like_apical_dom_sf"/>
</dbReference>
<dbReference type="Proteomes" id="UP000054350">
    <property type="component" value="Unassembled WGS sequence"/>
</dbReference>
<dbReference type="SUPFAM" id="SSF54849">
    <property type="entry name" value="GroEL-intermediate domain like"/>
    <property type="match status" value="1"/>
</dbReference>
<comment type="similarity">
    <text evidence="2 7">Belongs to the TCP-1 chaperonin family.</text>
</comment>
<evidence type="ECO:0000256" key="1">
    <source>
        <dbReference type="ARBA" id="ARBA00002912"/>
    </source>
</evidence>
<dbReference type="PROSITE" id="PS00995">
    <property type="entry name" value="TCP1_3"/>
    <property type="match status" value="1"/>
</dbReference>
<proteinExistence type="inferred from homology"/>
<dbReference type="AlphaFoldDB" id="A0A0L0SF37"/>
<dbReference type="eggNOG" id="KOG0361">
    <property type="taxonomic scope" value="Eukaryota"/>
</dbReference>
<dbReference type="Gene3D" id="3.50.7.10">
    <property type="entry name" value="GroEL"/>
    <property type="match status" value="1"/>
</dbReference>
<dbReference type="VEuPathDB" id="FungiDB:AMAG_06743"/>
<protein>
    <recommendedName>
        <fullName evidence="10">T-complex protein 1 subunit eta</fullName>
    </recommendedName>
</protein>
<evidence type="ECO:0000256" key="5">
    <source>
        <dbReference type="ARBA" id="ARBA00022840"/>
    </source>
</evidence>
<comment type="function">
    <text evidence="1">Molecular chaperone; assists the folding of proteins upon ATP hydrolysis.</text>
</comment>
<dbReference type="GO" id="GO:0005524">
    <property type="term" value="F:ATP binding"/>
    <property type="evidence" value="ECO:0007669"/>
    <property type="project" value="UniProtKB-KW"/>
</dbReference>
<dbReference type="OrthoDB" id="10248520at2759"/>
<dbReference type="InterPro" id="IPR027410">
    <property type="entry name" value="TCP-1-like_intermed_sf"/>
</dbReference>
<keyword evidence="5 7" id="KW-0067">ATP-binding</keyword>
<dbReference type="PANTHER" id="PTHR11353">
    <property type="entry name" value="CHAPERONIN"/>
    <property type="match status" value="1"/>
</dbReference>
<keyword evidence="4 7" id="KW-0547">Nucleotide-binding</keyword>
<dbReference type="InterPro" id="IPR002423">
    <property type="entry name" value="Cpn60/GroEL/TCP-1"/>
</dbReference>
<dbReference type="InterPro" id="IPR027413">
    <property type="entry name" value="GROEL-like_equatorial_sf"/>
</dbReference>
<dbReference type="EMBL" id="GG745337">
    <property type="protein sequence ID" value="KNE60980.1"/>
    <property type="molecule type" value="Genomic_DNA"/>
</dbReference>
<evidence type="ECO:0000313" key="8">
    <source>
        <dbReference type="EMBL" id="KNE60980.1"/>
    </source>
</evidence>
<gene>
    <name evidence="8" type="ORF">AMAG_06743</name>
</gene>
<dbReference type="Pfam" id="PF00118">
    <property type="entry name" value="Cpn60_TCP1"/>
    <property type="match status" value="1"/>
</dbReference>
<evidence type="ECO:0000256" key="2">
    <source>
        <dbReference type="ARBA" id="ARBA00008020"/>
    </source>
</evidence>
<accession>A0A0L0SF37</accession>
<keyword evidence="9" id="KW-1185">Reference proteome</keyword>
<keyword evidence="6 7" id="KW-0143">Chaperone</keyword>
<dbReference type="GO" id="GO:0051082">
    <property type="term" value="F:unfolded protein binding"/>
    <property type="evidence" value="ECO:0007669"/>
    <property type="project" value="InterPro"/>
</dbReference>
<evidence type="ECO:0000256" key="4">
    <source>
        <dbReference type="ARBA" id="ARBA00022741"/>
    </source>
</evidence>
<dbReference type="GO" id="GO:0016887">
    <property type="term" value="F:ATP hydrolysis activity"/>
    <property type="evidence" value="ECO:0007669"/>
    <property type="project" value="InterPro"/>
</dbReference>